<evidence type="ECO:0000313" key="2">
    <source>
        <dbReference type="Proteomes" id="UP000237819"/>
    </source>
</evidence>
<evidence type="ECO:0000313" key="1">
    <source>
        <dbReference type="EMBL" id="PQO47338.1"/>
    </source>
</evidence>
<accession>A0A2S8GSC6</accession>
<reference evidence="1 2" key="1">
    <citation type="submission" date="2018-02" db="EMBL/GenBank/DDBJ databases">
        <title>Comparative genomes isolates from brazilian mangrove.</title>
        <authorList>
            <person name="Araujo J.E."/>
            <person name="Taketani R.G."/>
            <person name="Silva M.C.P."/>
            <person name="Loureco M.V."/>
            <person name="Andreote F.D."/>
        </authorList>
    </citation>
    <scope>NUCLEOTIDE SEQUENCE [LARGE SCALE GENOMIC DNA]</scope>
    <source>
        <strain evidence="1 2">Nap-Phe MGV</strain>
    </source>
</reference>
<organism evidence="1 2">
    <name type="scientific">Blastopirellula marina</name>
    <dbReference type="NCBI Taxonomy" id="124"/>
    <lineage>
        <taxon>Bacteria</taxon>
        <taxon>Pseudomonadati</taxon>
        <taxon>Planctomycetota</taxon>
        <taxon>Planctomycetia</taxon>
        <taxon>Pirellulales</taxon>
        <taxon>Pirellulaceae</taxon>
        <taxon>Blastopirellula</taxon>
    </lineage>
</organism>
<comment type="caution">
    <text evidence="1">The sequence shown here is derived from an EMBL/GenBank/DDBJ whole genome shotgun (WGS) entry which is preliminary data.</text>
</comment>
<dbReference type="AlphaFoldDB" id="A0A2S8GSC6"/>
<dbReference type="EMBL" id="PUHZ01000005">
    <property type="protein sequence ID" value="PQO47338.1"/>
    <property type="molecule type" value="Genomic_DNA"/>
</dbReference>
<gene>
    <name evidence="1" type="ORF">C5Y93_04670</name>
</gene>
<dbReference type="RefSeq" id="WP_105334229.1">
    <property type="nucleotide sequence ID" value="NZ_PUHZ01000005.1"/>
</dbReference>
<sequence>MPTVVTFWQTHEDENKFIEFLKNSGEIVAIPFGKHRTRSELNSQPLSSSLLDNWKSALFTLAEHVDEVRFASFCDNGNENVSVSPILSPVIAYESGGMREYGLTPTNVFAYWVTRVDSEGKQQWIEKPEWFSNWGKEVFKWLRRHANQKLDGKALPMTESVASAAARGLVLYQD</sequence>
<proteinExistence type="predicted"/>
<dbReference type="Proteomes" id="UP000237819">
    <property type="component" value="Unassembled WGS sequence"/>
</dbReference>
<name>A0A2S8GSC6_9BACT</name>
<protein>
    <submittedName>
        <fullName evidence="1">Uncharacterized protein</fullName>
    </submittedName>
</protein>